<evidence type="ECO:0000256" key="19">
    <source>
        <dbReference type="ARBA" id="ARBA00049517"/>
    </source>
</evidence>
<reference evidence="26" key="1">
    <citation type="journal article" date="2016" name="Sci. Rep.">
        <title>Molecular characterization of firefly nuptial gifts: a multi-omics approach sheds light on postcopulatory sexual selection.</title>
        <authorList>
            <person name="Al-Wathiqui N."/>
            <person name="Fallon T.R."/>
            <person name="South A."/>
            <person name="Weng J.K."/>
            <person name="Lewis S.M."/>
        </authorList>
    </citation>
    <scope>NUCLEOTIDE SEQUENCE</scope>
</reference>
<evidence type="ECO:0000256" key="22">
    <source>
        <dbReference type="PIRSR" id="PIRSR000127-2"/>
    </source>
</evidence>
<evidence type="ECO:0000256" key="14">
    <source>
        <dbReference type="ARBA" id="ARBA00023014"/>
    </source>
</evidence>
<evidence type="ECO:0000256" key="6">
    <source>
        <dbReference type="ARBA" id="ARBA00019394"/>
    </source>
</evidence>
<evidence type="ECO:0000256" key="21">
    <source>
        <dbReference type="PIRSR" id="PIRSR000127-1"/>
    </source>
</evidence>
<feature type="binding site" evidence="23">
    <location>
        <position position="903"/>
    </location>
    <ligand>
        <name>Mo-molybdopterin</name>
        <dbReference type="ChEBI" id="CHEBI:71302"/>
    </ligand>
    <ligandPart>
        <name>Mo</name>
        <dbReference type="ChEBI" id="CHEBI:28685"/>
    </ligandPart>
</feature>
<comment type="subcellular location">
    <subcellularLocation>
        <location evidence="2">Peroxisome</location>
    </subcellularLocation>
</comment>
<dbReference type="SUPFAM" id="SSF56176">
    <property type="entry name" value="FAD-binding/transporter-associated domain-like"/>
    <property type="match status" value="1"/>
</dbReference>
<dbReference type="EMBL" id="GEZM01033975">
    <property type="protein sequence ID" value="JAV83998.1"/>
    <property type="molecule type" value="Transcribed_RNA"/>
</dbReference>
<evidence type="ECO:0000256" key="18">
    <source>
        <dbReference type="ARBA" id="ARBA00049017"/>
    </source>
</evidence>
<evidence type="ECO:0000256" key="23">
    <source>
        <dbReference type="PIRSR" id="PIRSR000127-3"/>
    </source>
</evidence>
<keyword evidence="13 23" id="KW-0408">Iron</keyword>
<dbReference type="InterPro" id="IPR016169">
    <property type="entry name" value="FAD-bd_PCMH_sub2"/>
</dbReference>
<dbReference type="InterPro" id="IPR037165">
    <property type="entry name" value="AldOxase/xan_DH_Mopterin-bd_sf"/>
</dbReference>
<feature type="binding site" evidence="23">
    <location>
        <position position="42"/>
    </location>
    <ligand>
        <name>[2Fe-2S] cluster</name>
        <dbReference type="ChEBI" id="CHEBI:190135"/>
        <label>1</label>
    </ligand>
</feature>
<comment type="cofactor">
    <cofactor evidence="23">
        <name>Mo-molybdopterin</name>
        <dbReference type="ChEBI" id="CHEBI:71302"/>
    </cofactor>
    <text evidence="23">Binds 1 Mo-molybdopterin (Mo-MPT) cofactor per subunit.</text>
</comment>
<feature type="binding site" evidence="22">
    <location>
        <position position="905"/>
    </location>
    <ligand>
        <name>substrate</name>
    </ligand>
</feature>
<keyword evidence="12" id="KW-0560">Oxidoreductase</keyword>
<feature type="binding site" evidence="23">
    <location>
        <position position="47"/>
    </location>
    <ligand>
        <name>[2Fe-2S] cluster</name>
        <dbReference type="ChEBI" id="CHEBI:190135"/>
        <label>1</label>
    </ligand>
</feature>
<feature type="binding site" evidence="23">
    <location>
        <position position="789"/>
    </location>
    <ligand>
        <name>Mo-molybdopterin</name>
        <dbReference type="ChEBI" id="CHEBI:71302"/>
    </ligand>
    <ligandPart>
        <name>Mo</name>
        <dbReference type="ChEBI" id="CHEBI:28685"/>
    </ligandPart>
</feature>
<dbReference type="InterPro" id="IPR008274">
    <property type="entry name" value="AldOxase/xan_DH_MoCoBD1"/>
</dbReference>
<dbReference type="SUPFAM" id="SSF55447">
    <property type="entry name" value="CO dehydrogenase flavoprotein C-terminal domain-like"/>
    <property type="match status" value="1"/>
</dbReference>
<dbReference type="InterPro" id="IPR014307">
    <property type="entry name" value="Xanthine_DH_ssu"/>
</dbReference>
<dbReference type="InterPro" id="IPR002888">
    <property type="entry name" value="2Fe-2S-bd"/>
</dbReference>
<feature type="active site" description="Proton acceptor" evidence="21">
    <location>
        <position position="1254"/>
    </location>
</feature>
<dbReference type="Pfam" id="PF01799">
    <property type="entry name" value="Fer2_2"/>
    <property type="match status" value="1"/>
</dbReference>
<dbReference type="SMART" id="SM01008">
    <property type="entry name" value="Ald_Xan_dh_C"/>
    <property type="match status" value="1"/>
</dbReference>
<dbReference type="FunFam" id="3.10.20.30:FF:000015">
    <property type="entry name" value="Aldehyde oxidase 1"/>
    <property type="match status" value="1"/>
</dbReference>
<evidence type="ECO:0000256" key="17">
    <source>
        <dbReference type="ARBA" id="ARBA00034078"/>
    </source>
</evidence>
<dbReference type="Pfam" id="PF03450">
    <property type="entry name" value="CO_deh_flav_C"/>
    <property type="match status" value="1"/>
</dbReference>
<feature type="binding site" evidence="22">
    <location>
        <position position="871"/>
    </location>
    <ligand>
        <name>substrate</name>
    </ligand>
</feature>
<evidence type="ECO:0000256" key="9">
    <source>
        <dbReference type="ARBA" id="ARBA00022714"/>
    </source>
</evidence>
<dbReference type="GO" id="GO:0005506">
    <property type="term" value="F:iron ion binding"/>
    <property type="evidence" value="ECO:0007669"/>
    <property type="project" value="InterPro"/>
</dbReference>
<dbReference type="GO" id="GO:0051537">
    <property type="term" value="F:2 iron, 2 sulfur cluster binding"/>
    <property type="evidence" value="ECO:0007669"/>
    <property type="project" value="UniProtKB-KW"/>
</dbReference>
<dbReference type="FunFam" id="3.30.465.10:FF:000004">
    <property type="entry name" value="Xanthine dehydrogenase/oxidase"/>
    <property type="match status" value="1"/>
</dbReference>
<dbReference type="InterPro" id="IPR046867">
    <property type="entry name" value="AldOxase/xan_DH_MoCoBD2"/>
</dbReference>
<dbReference type="InterPro" id="IPR036010">
    <property type="entry name" value="2Fe-2S_ferredoxin-like_sf"/>
</dbReference>
<dbReference type="Gene3D" id="3.10.20.30">
    <property type="match status" value="1"/>
</dbReference>
<dbReference type="PANTHER" id="PTHR45444:SF3">
    <property type="entry name" value="XANTHINE DEHYDROGENASE"/>
    <property type="match status" value="1"/>
</dbReference>
<dbReference type="SUPFAM" id="SSF54292">
    <property type="entry name" value="2Fe-2S ferredoxin-like"/>
    <property type="match status" value="1"/>
</dbReference>
<comment type="catalytic activity">
    <reaction evidence="18">
        <text>xanthine + NAD(+) + H2O = urate + NADH + H(+)</text>
        <dbReference type="Rhea" id="RHEA:16669"/>
        <dbReference type="ChEBI" id="CHEBI:15377"/>
        <dbReference type="ChEBI" id="CHEBI:15378"/>
        <dbReference type="ChEBI" id="CHEBI:17712"/>
        <dbReference type="ChEBI" id="CHEBI:17775"/>
        <dbReference type="ChEBI" id="CHEBI:57540"/>
        <dbReference type="ChEBI" id="CHEBI:57945"/>
        <dbReference type="EC" id="1.17.1.4"/>
    </reaction>
</comment>
<dbReference type="InterPro" id="IPR005107">
    <property type="entry name" value="CO_DH_flav_C"/>
</dbReference>
<evidence type="ECO:0000259" key="24">
    <source>
        <dbReference type="PROSITE" id="PS51085"/>
    </source>
</evidence>
<keyword evidence="14 23" id="KW-0411">Iron-sulfur</keyword>
<evidence type="ECO:0000256" key="7">
    <source>
        <dbReference type="ARBA" id="ARBA00022505"/>
    </source>
</evidence>
<comment type="cofactor">
    <cofactor evidence="23">
        <name>[2Fe-2S] cluster</name>
        <dbReference type="ChEBI" id="CHEBI:190135"/>
    </cofactor>
    <text evidence="23">Binds 2 [2Fe-2S] clusters.</text>
</comment>
<name>A0A1Y1MG97_PHOPY</name>
<dbReference type="InterPro" id="IPR036318">
    <property type="entry name" value="FAD-bd_PCMH-like_sf"/>
</dbReference>
<comment type="cofactor">
    <cofactor evidence="1 22">
        <name>FAD</name>
        <dbReference type="ChEBI" id="CHEBI:57692"/>
    </cofactor>
</comment>
<protein>
    <recommendedName>
        <fullName evidence="6">Xanthine dehydrogenase</fullName>
        <ecNumber evidence="5">1.17.1.4</ecNumber>
    </recommendedName>
</protein>
<comment type="subunit">
    <text evidence="4">Homodimer.</text>
</comment>
<dbReference type="Gene3D" id="3.90.1170.50">
    <property type="entry name" value="Aldehyde oxidase/xanthine dehydrogenase, a/b hammerhead"/>
    <property type="match status" value="1"/>
</dbReference>
<dbReference type="InterPro" id="IPR000674">
    <property type="entry name" value="Ald_Oxase/Xan_DH_a/b"/>
</dbReference>
<evidence type="ECO:0000313" key="26">
    <source>
        <dbReference type="EMBL" id="JAV83998.1"/>
    </source>
</evidence>
<dbReference type="Gene3D" id="3.30.43.10">
    <property type="entry name" value="Uridine Diphospho-n-acetylenolpyruvylglucosamine Reductase, domain 2"/>
    <property type="match status" value="1"/>
</dbReference>
<comment type="function">
    <text evidence="20">Key enzyme in purine degradation. Catalyzes the oxidation of hypoxanthine to xanthine. Catalyzes the oxidation of xanthine to uric acid.</text>
</comment>
<dbReference type="NCBIfam" id="TIGR02963">
    <property type="entry name" value="xanthine_xdhA"/>
    <property type="match status" value="1"/>
</dbReference>
<feature type="domain" description="FAD-binding PCMH-type" evidence="25">
    <location>
        <begin position="238"/>
        <end position="423"/>
    </location>
</feature>
<dbReference type="PANTHER" id="PTHR45444">
    <property type="entry name" value="XANTHINE DEHYDROGENASE"/>
    <property type="match status" value="1"/>
</dbReference>
<dbReference type="GO" id="GO:0071949">
    <property type="term" value="F:FAD binding"/>
    <property type="evidence" value="ECO:0007669"/>
    <property type="project" value="InterPro"/>
</dbReference>
<dbReference type="FunFam" id="3.30.365.10:FF:000003">
    <property type="entry name" value="Aldehyde oxidase 1"/>
    <property type="match status" value="1"/>
</dbReference>
<dbReference type="SUPFAM" id="SSF56003">
    <property type="entry name" value="Molybdenum cofactor-binding domain"/>
    <property type="match status" value="1"/>
</dbReference>
<dbReference type="PROSITE" id="PS51085">
    <property type="entry name" value="2FE2S_FER_2"/>
    <property type="match status" value="1"/>
</dbReference>
<proteinExistence type="inferred from homology"/>
<dbReference type="Gene3D" id="3.30.390.50">
    <property type="entry name" value="CO dehydrogenase flavoprotein, C-terminal domain"/>
    <property type="match status" value="1"/>
</dbReference>
<dbReference type="InterPro" id="IPR016166">
    <property type="entry name" value="FAD-bd_PCMH"/>
</dbReference>
<dbReference type="InterPro" id="IPR001041">
    <property type="entry name" value="2Fe-2S_ferredoxin-type"/>
</dbReference>
<keyword evidence="10 23" id="KW-0479">Metal-binding</keyword>
<feature type="binding site" evidence="22">
    <location>
        <position position="369"/>
    </location>
    <ligand>
        <name>FAD</name>
        <dbReference type="ChEBI" id="CHEBI:57692"/>
    </ligand>
</feature>
<dbReference type="FunFam" id="3.30.365.10:FF:000001">
    <property type="entry name" value="Xanthine dehydrogenase oxidase"/>
    <property type="match status" value="1"/>
</dbReference>
<dbReference type="GO" id="GO:0004854">
    <property type="term" value="F:xanthine dehydrogenase activity"/>
    <property type="evidence" value="ECO:0007669"/>
    <property type="project" value="UniProtKB-EC"/>
</dbReference>
<evidence type="ECO:0000256" key="2">
    <source>
        <dbReference type="ARBA" id="ARBA00004275"/>
    </source>
</evidence>
<evidence type="ECO:0000256" key="3">
    <source>
        <dbReference type="ARBA" id="ARBA00006849"/>
    </source>
</evidence>
<evidence type="ECO:0000256" key="20">
    <source>
        <dbReference type="ARBA" id="ARBA00053333"/>
    </source>
</evidence>
<dbReference type="FunFam" id="3.30.365.10:FF:000004">
    <property type="entry name" value="Xanthine dehydrogenase oxidase"/>
    <property type="match status" value="1"/>
</dbReference>
<evidence type="ECO:0000256" key="5">
    <source>
        <dbReference type="ARBA" id="ARBA00013123"/>
    </source>
</evidence>
<organism evidence="26">
    <name type="scientific">Photinus pyralis</name>
    <name type="common">Common eastern firefly</name>
    <name type="synonym">Lampyris pyralis</name>
    <dbReference type="NCBI Taxonomy" id="7054"/>
    <lineage>
        <taxon>Eukaryota</taxon>
        <taxon>Metazoa</taxon>
        <taxon>Ecdysozoa</taxon>
        <taxon>Arthropoda</taxon>
        <taxon>Hexapoda</taxon>
        <taxon>Insecta</taxon>
        <taxon>Pterygota</taxon>
        <taxon>Neoptera</taxon>
        <taxon>Endopterygota</taxon>
        <taxon>Coleoptera</taxon>
        <taxon>Polyphaga</taxon>
        <taxon>Elateriformia</taxon>
        <taxon>Elateroidea</taxon>
        <taxon>Lampyridae</taxon>
        <taxon>Lampyrinae</taxon>
        <taxon>Photinus</taxon>
    </lineage>
</organism>
<dbReference type="PROSITE" id="PS00559">
    <property type="entry name" value="MOLYBDOPTERIN_EUK"/>
    <property type="match status" value="1"/>
</dbReference>
<evidence type="ECO:0000256" key="13">
    <source>
        <dbReference type="ARBA" id="ARBA00023004"/>
    </source>
</evidence>
<evidence type="ECO:0000256" key="12">
    <source>
        <dbReference type="ARBA" id="ARBA00023002"/>
    </source>
</evidence>
<feature type="binding site" evidence="23">
    <location>
        <position position="112"/>
    </location>
    <ligand>
        <name>[2Fe-2S] cluster</name>
        <dbReference type="ChEBI" id="CHEBI:190135"/>
        <label>2</label>
    </ligand>
</feature>
<dbReference type="InterPro" id="IPR036884">
    <property type="entry name" value="2Fe-2S-bd_dom_sf"/>
</dbReference>
<dbReference type="InterPro" id="IPR036683">
    <property type="entry name" value="CO_DH_flav_C_dom_sf"/>
</dbReference>
<dbReference type="InterPro" id="IPR006058">
    <property type="entry name" value="2Fe2S_fd_BS"/>
</dbReference>
<dbReference type="PROSITE" id="PS00197">
    <property type="entry name" value="2FE2S_FER_1"/>
    <property type="match status" value="1"/>
</dbReference>
<sequence length="1323" mass="146485">MSLPLVFFVNGKKVVEEDPDPDWTLLYYLRSKLMLCGTKLGCGEGGCGACTVMISKYDREKNKVGHLAINACLAPVCSMHGLAVTTVEGIGSTKTKIHPVQERMAKSHGSQCGFCTPGIVMSMYTLLRNSPLPKMKDLEKTFQGNLCRCTGYRPIIEGFKTFTEDYEVMQTESLIVNGKCRMGDQCCKQSNGWDLNGDSEINTLTPTTVFAPYDPSQEPIFPPELKMYDILDTQNLTFKSVEVTWFRPIVLEDLLKLKSKHPKAKIVNGNTEIGVEIKYKHQHYPIRIHASHIPELCHVKIETTGIVFGSAVTLTNATNVLMEQIRTRPPYQTGIFSALVEMLHWFAGQQIRNVASIGGNIITGSPISDLVPILIASEAVLEVKSVRGVRQIVMNENFYSSYRTTILNDDEVLVSIIVPCTKENQFFCSYKQARRRDDDTAIVNFAINVTFKENTIETIKMVFGGMGATVQVPSKTCKALVGRPWNQETLDEALDTLIEDLPLSPNAPGGMTQYRRSLTLSLMFKAYLEISNKLDNTKVNPRDLSAIEPYQYNIPKSSQLFSISPQNLKTRIVGHPIPHVSAIQQSTGEAIYCDDIPEYKNELHMGFVLSTKAHATFTMDPADALKMEGVHLFLSAKDCSTGKVFVEKIVTSQGQMLGAIVAETKSLAQKAARMVRVTYHELHPIIITIEDAIKHNSYFTDVPSVIETGNVTEAFAVAPHIIEGECRSGAQEHFYLETQSALAVPKDGNELEVFSATQAPDFVSKRIGAVLQIPQHKINVRVKRLGGGFGGKGRPSLWFAVPVALAAYRLGRPVRCMLDRDEDMLITGSRHPFYIKYKTAFDDQGKILACEIYMYNNAGYAKDTSDLVMQRALFHFQNAYKVPNVRAHGYLCKTNLPSNGAMRGFGAPQGMLAGEFMVRKIAEFLGKDPLEVTELNMYRAGDSTHYKQKIENCTVDRCWTECIANSNYYQRKLNVQKFNRENRWKKRGIAVVPTMYGVGYGYGRPTFQQAGSLVNVYTDGSVLLTHGGVEMGQGLHTKMIQVASTVLEINYNKIHISEISTATVPNAVPTASSISADLNGMAVLYACEEIKSRLEPFKLANPKGKWEDWVTAAYTNRVNLSATGYYKIPITSFDSTTQTGTFYNYYSAGAACTEVEIDCLSGDHRILKTDIVMDVGDSLNPAVDIGQIEGAFMQGYGLYTLEELMYAPDGTTLTKGPGTYKLPSFTNIPTEFNVALLKGAPNPKAIYSSKAIGEPPLFIASSVLFAIREAIKSSREDAGVPVTDFTLFPPATSAKIRMACEDILTMKLDKPEPGSFIPWNVDA</sequence>
<feature type="binding site" evidence="23">
    <location>
        <position position="50"/>
    </location>
    <ligand>
        <name>[2Fe-2S] cluster</name>
        <dbReference type="ChEBI" id="CHEBI:190135"/>
        <label>1</label>
    </ligand>
</feature>
<keyword evidence="11 22" id="KW-0274">FAD</keyword>
<evidence type="ECO:0000256" key="8">
    <source>
        <dbReference type="ARBA" id="ARBA00022630"/>
    </source>
</evidence>
<dbReference type="Pfam" id="PF02738">
    <property type="entry name" value="MoCoBD_1"/>
    <property type="match status" value="1"/>
</dbReference>
<dbReference type="Pfam" id="PF00941">
    <property type="entry name" value="FAD_binding_5"/>
    <property type="match status" value="1"/>
</dbReference>
<feature type="binding site" evidence="22">
    <location>
        <position position="431"/>
    </location>
    <ligand>
        <name>FAD</name>
        <dbReference type="ChEBI" id="CHEBI:57692"/>
    </ligand>
</feature>
<evidence type="ECO:0000256" key="15">
    <source>
        <dbReference type="ARBA" id="ARBA00023027"/>
    </source>
</evidence>
<evidence type="ECO:0000256" key="4">
    <source>
        <dbReference type="ARBA" id="ARBA00011738"/>
    </source>
</evidence>
<dbReference type="InterPro" id="IPR016208">
    <property type="entry name" value="Ald_Oxase/xanthine_DH-like"/>
</dbReference>
<dbReference type="InterPro" id="IPR036856">
    <property type="entry name" value="Ald_Oxase/Xan_DH_a/b_sf"/>
</dbReference>
<evidence type="ECO:0000256" key="16">
    <source>
        <dbReference type="ARBA" id="ARBA00023140"/>
    </source>
</evidence>
<comment type="cofactor">
    <cofactor evidence="17">
        <name>[2Fe-2S] cluster</name>
        <dbReference type="ChEBI" id="CHEBI:190135"/>
    </cofactor>
</comment>
<evidence type="ECO:0000259" key="25">
    <source>
        <dbReference type="PROSITE" id="PS51387"/>
    </source>
</evidence>
<dbReference type="InterPro" id="IPR012675">
    <property type="entry name" value="Beta-grasp_dom_sf"/>
</dbReference>
<dbReference type="GO" id="GO:0043546">
    <property type="term" value="F:molybdopterin cofactor binding"/>
    <property type="evidence" value="ECO:0007669"/>
    <property type="project" value="InterPro"/>
</dbReference>
<keyword evidence="9 23" id="KW-0001">2Fe-2S</keyword>
<dbReference type="Pfam" id="PF00111">
    <property type="entry name" value="Fer2"/>
    <property type="match status" value="1"/>
</dbReference>
<dbReference type="InterPro" id="IPR002346">
    <property type="entry name" value="Mopterin_DH_FAD-bd"/>
</dbReference>
<dbReference type="Pfam" id="PF01315">
    <property type="entry name" value="Ald_Xan_dh_C"/>
    <property type="match status" value="1"/>
</dbReference>
<dbReference type="Gene3D" id="1.10.150.120">
    <property type="entry name" value="[2Fe-2S]-binding domain"/>
    <property type="match status" value="1"/>
</dbReference>
<feature type="binding site" evidence="23">
    <location>
        <position position="149"/>
    </location>
    <ligand>
        <name>[2Fe-2S] cluster</name>
        <dbReference type="ChEBI" id="CHEBI:190135"/>
        <label>2</label>
    </ligand>
</feature>
<dbReference type="InterPro" id="IPR016167">
    <property type="entry name" value="FAD-bd_PCMH_sub1"/>
</dbReference>
<dbReference type="FunFam" id="3.30.43.10:FF:000001">
    <property type="entry name" value="Xanthine dehydrogenase/oxidase"/>
    <property type="match status" value="1"/>
</dbReference>
<evidence type="ECO:0000256" key="11">
    <source>
        <dbReference type="ARBA" id="ARBA00022827"/>
    </source>
</evidence>
<comment type="similarity">
    <text evidence="3">Belongs to the xanthine dehydrogenase family.</text>
</comment>
<dbReference type="PROSITE" id="PS51387">
    <property type="entry name" value="FAD_PCMH"/>
    <property type="match status" value="1"/>
</dbReference>
<dbReference type="PIRSF" id="PIRSF000127">
    <property type="entry name" value="Xanthine_DH"/>
    <property type="match status" value="1"/>
</dbReference>
<dbReference type="SUPFAM" id="SSF54665">
    <property type="entry name" value="CO dehydrogenase molybdoprotein N-domain-like"/>
    <property type="match status" value="1"/>
</dbReference>
<keyword evidence="8" id="KW-0285">Flavoprotein</keyword>
<feature type="binding site" evidence="23">
    <location>
        <position position="758"/>
    </location>
    <ligand>
        <name>Mo-molybdopterin</name>
        <dbReference type="ChEBI" id="CHEBI:71302"/>
    </ligand>
    <ligandPart>
        <name>Mo</name>
        <dbReference type="ChEBI" id="CHEBI:28685"/>
    </ligandPart>
</feature>
<feature type="binding site" evidence="22">
    <location>
        <position position="346"/>
    </location>
    <ligand>
        <name>FAD</name>
        <dbReference type="ChEBI" id="CHEBI:57692"/>
    </ligand>
</feature>
<keyword evidence="16" id="KW-0576">Peroxisome</keyword>
<feature type="binding site" evidence="23">
    <location>
        <position position="72"/>
    </location>
    <ligand>
        <name>[2Fe-2S] cluster</name>
        <dbReference type="ChEBI" id="CHEBI:190135"/>
        <label>1</label>
    </ligand>
</feature>
<feature type="binding site" evidence="22">
    <location>
        <position position="413"/>
    </location>
    <ligand>
        <name>FAD</name>
        <dbReference type="ChEBI" id="CHEBI:57692"/>
    </ligand>
</feature>
<feature type="binding site" evidence="22">
    <location>
        <begin position="266"/>
        <end position="273"/>
    </location>
    <ligand>
        <name>FAD</name>
        <dbReference type="ChEBI" id="CHEBI:57692"/>
    </ligand>
</feature>
<keyword evidence="15" id="KW-0520">NAD</keyword>
<evidence type="ECO:0000256" key="1">
    <source>
        <dbReference type="ARBA" id="ARBA00001974"/>
    </source>
</evidence>
<dbReference type="Gene3D" id="3.30.365.10">
    <property type="entry name" value="Aldehyde oxidase/xanthine dehydrogenase, molybdopterin binding domain"/>
    <property type="match status" value="4"/>
</dbReference>
<dbReference type="InterPro" id="IPR022407">
    <property type="entry name" value="OxRdtase_Mopterin_BS"/>
</dbReference>
<comment type="catalytic activity">
    <reaction evidence="19">
        <text>hypoxanthine + NAD(+) + H2O = xanthine + NADH + H(+)</text>
        <dbReference type="Rhea" id="RHEA:24670"/>
        <dbReference type="ChEBI" id="CHEBI:15377"/>
        <dbReference type="ChEBI" id="CHEBI:15378"/>
        <dbReference type="ChEBI" id="CHEBI:17368"/>
        <dbReference type="ChEBI" id="CHEBI:17712"/>
        <dbReference type="ChEBI" id="CHEBI:57540"/>
        <dbReference type="ChEBI" id="CHEBI:57945"/>
        <dbReference type="EC" id="1.17.1.4"/>
    </reaction>
</comment>
<dbReference type="Pfam" id="PF20256">
    <property type="entry name" value="MoCoBD_2"/>
    <property type="match status" value="1"/>
</dbReference>
<dbReference type="Gene3D" id="3.30.465.10">
    <property type="match status" value="1"/>
</dbReference>
<keyword evidence="7 23" id="KW-0500">Molybdenum</keyword>
<dbReference type="SUPFAM" id="SSF47741">
    <property type="entry name" value="CO dehydrogenase ISP C-domain like"/>
    <property type="match status" value="1"/>
</dbReference>
<feature type="binding site" evidence="23">
    <location>
        <position position="115"/>
    </location>
    <ligand>
        <name>[2Fe-2S] cluster</name>
        <dbReference type="ChEBI" id="CHEBI:190135"/>
        <label>2</label>
    </ligand>
</feature>
<feature type="binding site" evidence="22">
    <location>
        <begin position="356"/>
        <end position="360"/>
    </location>
    <ligand>
        <name>FAD</name>
        <dbReference type="ChEBI" id="CHEBI:57692"/>
    </ligand>
</feature>
<accession>A0A1Y1MG97</accession>
<feature type="domain" description="2Fe-2S ferredoxin-type" evidence="24">
    <location>
        <begin position="3"/>
        <end position="90"/>
    </location>
</feature>
<dbReference type="EC" id="1.17.1.4" evidence="5"/>
<dbReference type="FunFam" id="1.10.150.120:FF:000001">
    <property type="entry name" value="Aldehyde oxidase 1"/>
    <property type="match status" value="1"/>
</dbReference>
<dbReference type="GO" id="GO:0005777">
    <property type="term" value="C:peroxisome"/>
    <property type="evidence" value="ECO:0007669"/>
    <property type="project" value="UniProtKB-SubCell"/>
</dbReference>
<evidence type="ECO:0000256" key="10">
    <source>
        <dbReference type="ARBA" id="ARBA00022723"/>
    </source>
</evidence>
<feature type="binding site" evidence="23">
    <location>
        <position position="147"/>
    </location>
    <ligand>
        <name>[2Fe-2S] cluster</name>
        <dbReference type="ChEBI" id="CHEBI:190135"/>
        <label>2</label>
    </ligand>
</feature>
<dbReference type="SMART" id="SM01092">
    <property type="entry name" value="CO_deh_flav_C"/>
    <property type="match status" value="1"/>
</dbReference>